<dbReference type="AlphaFoldDB" id="A0AA36M493"/>
<gene>
    <name evidence="2" type="ORF">CYNAS_LOCUS9676</name>
</gene>
<accession>A0AA36M493</accession>
<dbReference type="EMBL" id="CATQJL010000223">
    <property type="protein sequence ID" value="CAJ0597693.1"/>
    <property type="molecule type" value="Genomic_DNA"/>
</dbReference>
<protein>
    <submittedName>
        <fullName evidence="2">Uncharacterized protein</fullName>
    </submittedName>
</protein>
<proteinExistence type="predicted"/>
<comment type="caution">
    <text evidence="2">The sequence shown here is derived from an EMBL/GenBank/DDBJ whole genome shotgun (WGS) entry which is preliminary data.</text>
</comment>
<keyword evidence="1" id="KW-0812">Transmembrane</keyword>
<keyword evidence="1" id="KW-1133">Transmembrane helix</keyword>
<reference evidence="2" key="1">
    <citation type="submission" date="2023-07" db="EMBL/GenBank/DDBJ databases">
        <authorList>
            <consortium name="CYATHOMIX"/>
        </authorList>
    </citation>
    <scope>NUCLEOTIDE SEQUENCE</scope>
    <source>
        <strain evidence="2">N/A</strain>
    </source>
</reference>
<keyword evidence="1" id="KW-0472">Membrane</keyword>
<keyword evidence="3" id="KW-1185">Reference proteome</keyword>
<sequence length="92" mass="10115">MGHLLSQMAGCCETNVLLGQCQVCVPLPSIDLRMKMLSPSLCLLFVVFTLFYHWSTTKFHVALSSIKNATVLVAAFACHSLSVAVIDRLEDE</sequence>
<organism evidence="2 3">
    <name type="scientific">Cylicocyclus nassatus</name>
    <name type="common">Nematode worm</name>
    <dbReference type="NCBI Taxonomy" id="53992"/>
    <lineage>
        <taxon>Eukaryota</taxon>
        <taxon>Metazoa</taxon>
        <taxon>Ecdysozoa</taxon>
        <taxon>Nematoda</taxon>
        <taxon>Chromadorea</taxon>
        <taxon>Rhabditida</taxon>
        <taxon>Rhabditina</taxon>
        <taxon>Rhabditomorpha</taxon>
        <taxon>Strongyloidea</taxon>
        <taxon>Strongylidae</taxon>
        <taxon>Cylicocyclus</taxon>
    </lineage>
</organism>
<evidence type="ECO:0000313" key="3">
    <source>
        <dbReference type="Proteomes" id="UP001176961"/>
    </source>
</evidence>
<name>A0AA36M493_CYLNA</name>
<dbReference type="Proteomes" id="UP001176961">
    <property type="component" value="Unassembled WGS sequence"/>
</dbReference>
<evidence type="ECO:0000256" key="1">
    <source>
        <dbReference type="SAM" id="Phobius"/>
    </source>
</evidence>
<feature type="transmembrane region" description="Helical" evidence="1">
    <location>
        <begin position="66"/>
        <end position="86"/>
    </location>
</feature>
<evidence type="ECO:0000313" key="2">
    <source>
        <dbReference type="EMBL" id="CAJ0597693.1"/>
    </source>
</evidence>
<feature type="transmembrane region" description="Helical" evidence="1">
    <location>
        <begin position="36"/>
        <end position="54"/>
    </location>
</feature>